<name>A0A848DKL5_9PSEU</name>
<reference evidence="3 4" key="1">
    <citation type="submission" date="2020-04" db="EMBL/GenBank/DDBJ databases">
        <authorList>
            <person name="Klaysubun C."/>
            <person name="Duangmal K."/>
            <person name="Lipun K."/>
        </authorList>
    </citation>
    <scope>NUCLEOTIDE SEQUENCE [LARGE SCALE GENOMIC DNA]</scope>
    <source>
        <strain evidence="3 4">DSM 45300</strain>
    </source>
</reference>
<keyword evidence="2" id="KW-1133">Transmembrane helix</keyword>
<dbReference type="SUPFAM" id="SSF103473">
    <property type="entry name" value="MFS general substrate transporter"/>
    <property type="match status" value="1"/>
</dbReference>
<feature type="transmembrane region" description="Helical" evidence="2">
    <location>
        <begin position="353"/>
        <end position="378"/>
    </location>
</feature>
<sequence length="391" mass="38506">MLADAVPLYPLYALFFTDTGLSGSEVSALFAVWSVTGVLAEVPSGALADRWSRRGVLVIAGVLQAGAYALWTAAPGFPGFAGGFVLWGLGGALVSGAFRALVYDGLAAAGAASHYARVIGRAEAAGQLAQIPAAVAATVLFRAGGYPLVGWVSVACCLGAALLASALPEAGRERLPGARRVQPEAVDGPVPGPDAEVDDEPGAAAARPASLRAGLTEVAVQPAVRSAVLAVAGLAGLGALEEYVPLLVADAGVPTGLVPIVALGLPLAGAAGSACAASGARLPSLGLALALGVASTALVASAIVAHPAALTGLAVFYGLYRMVLVVADVRLQDRITGSARATMTSVASLGGEVASIAVFAAWALGGAVAVGGLVLLMAGTLPRLLRVRAAA</sequence>
<dbReference type="InterPro" id="IPR036259">
    <property type="entry name" value="MFS_trans_sf"/>
</dbReference>
<dbReference type="RefSeq" id="WP_169413781.1">
    <property type="nucleotide sequence ID" value="NZ_JAAXKZ010000056.1"/>
</dbReference>
<dbReference type="InterPro" id="IPR011701">
    <property type="entry name" value="MFS"/>
</dbReference>
<accession>A0A848DKL5</accession>
<evidence type="ECO:0000256" key="1">
    <source>
        <dbReference type="SAM" id="MobiDB-lite"/>
    </source>
</evidence>
<protein>
    <submittedName>
        <fullName evidence="3">MFS transporter</fullName>
    </submittedName>
</protein>
<keyword evidence="4" id="KW-1185">Reference proteome</keyword>
<keyword evidence="2" id="KW-0812">Transmembrane</keyword>
<dbReference type="PANTHER" id="PTHR23530">
    <property type="entry name" value="TRANSPORT PROTEIN-RELATED"/>
    <property type="match status" value="1"/>
</dbReference>
<proteinExistence type="predicted"/>
<feature type="transmembrane region" description="Helical" evidence="2">
    <location>
        <begin position="148"/>
        <end position="167"/>
    </location>
</feature>
<evidence type="ECO:0000256" key="2">
    <source>
        <dbReference type="SAM" id="Phobius"/>
    </source>
</evidence>
<dbReference type="Gene3D" id="1.20.1250.20">
    <property type="entry name" value="MFS general substrate transporter like domains"/>
    <property type="match status" value="1"/>
</dbReference>
<feature type="region of interest" description="Disordered" evidence="1">
    <location>
        <begin position="178"/>
        <end position="201"/>
    </location>
</feature>
<feature type="transmembrane region" description="Helical" evidence="2">
    <location>
        <begin position="80"/>
        <end position="103"/>
    </location>
</feature>
<keyword evidence="2" id="KW-0472">Membrane</keyword>
<evidence type="ECO:0000313" key="4">
    <source>
        <dbReference type="Proteomes" id="UP000586918"/>
    </source>
</evidence>
<dbReference type="GO" id="GO:0022857">
    <property type="term" value="F:transmembrane transporter activity"/>
    <property type="evidence" value="ECO:0007669"/>
    <property type="project" value="InterPro"/>
</dbReference>
<comment type="caution">
    <text evidence="3">The sequence shown here is derived from an EMBL/GenBank/DDBJ whole genome shotgun (WGS) entry which is preliminary data.</text>
</comment>
<dbReference type="Proteomes" id="UP000586918">
    <property type="component" value="Unassembled WGS sequence"/>
</dbReference>
<feature type="transmembrane region" description="Helical" evidence="2">
    <location>
        <begin position="55"/>
        <end position="74"/>
    </location>
</feature>
<evidence type="ECO:0000313" key="3">
    <source>
        <dbReference type="EMBL" id="NMH93066.1"/>
    </source>
</evidence>
<dbReference type="Pfam" id="PF07690">
    <property type="entry name" value="MFS_1"/>
    <property type="match status" value="1"/>
</dbReference>
<gene>
    <name evidence="3" type="ORF">HF519_16085</name>
</gene>
<dbReference type="AlphaFoldDB" id="A0A848DKL5"/>
<feature type="transmembrane region" description="Helical" evidence="2">
    <location>
        <begin position="260"/>
        <end position="280"/>
    </location>
</feature>
<dbReference type="EMBL" id="JAAXKZ010000056">
    <property type="protein sequence ID" value="NMH93066.1"/>
    <property type="molecule type" value="Genomic_DNA"/>
</dbReference>
<dbReference type="PANTHER" id="PTHR23530:SF1">
    <property type="entry name" value="PERMEASE, MAJOR FACILITATOR SUPERFAMILY-RELATED"/>
    <property type="match status" value="1"/>
</dbReference>
<feature type="transmembrane region" description="Helical" evidence="2">
    <location>
        <begin position="26"/>
        <end position="48"/>
    </location>
</feature>
<dbReference type="InterPro" id="IPR053160">
    <property type="entry name" value="MFS_DHA3_Transporter"/>
</dbReference>
<organism evidence="3 4">
    <name type="scientific">Pseudonocardia bannensis</name>
    <dbReference type="NCBI Taxonomy" id="630973"/>
    <lineage>
        <taxon>Bacteria</taxon>
        <taxon>Bacillati</taxon>
        <taxon>Actinomycetota</taxon>
        <taxon>Actinomycetes</taxon>
        <taxon>Pseudonocardiales</taxon>
        <taxon>Pseudonocardiaceae</taxon>
        <taxon>Pseudonocardia</taxon>
    </lineage>
</organism>
<feature type="transmembrane region" description="Helical" evidence="2">
    <location>
        <begin position="287"/>
        <end position="320"/>
    </location>
</feature>